<gene>
    <name evidence="3" type="ORF">HSEST_1658</name>
</gene>
<evidence type="ECO:0000256" key="1">
    <source>
        <dbReference type="SAM" id="Coils"/>
    </source>
</evidence>
<dbReference type="AlphaFoldDB" id="A0A897NQX2"/>
<dbReference type="Gene3D" id="1.20.5.1070">
    <property type="entry name" value="Head and neck region of the ectodomain of NDV fusion glycoprotein"/>
    <property type="match status" value="1"/>
</dbReference>
<evidence type="ECO:0000256" key="2">
    <source>
        <dbReference type="SAM" id="MobiDB-lite"/>
    </source>
</evidence>
<dbReference type="RefSeq" id="WP_229120447.1">
    <property type="nucleotide sequence ID" value="NZ_CP064791.1"/>
</dbReference>
<feature type="region of interest" description="Disordered" evidence="2">
    <location>
        <begin position="113"/>
        <end position="197"/>
    </location>
</feature>
<feature type="compositionally biased region" description="Acidic residues" evidence="2">
    <location>
        <begin position="150"/>
        <end position="160"/>
    </location>
</feature>
<keyword evidence="1" id="KW-0175">Coiled coil</keyword>
<proteinExistence type="predicted"/>
<dbReference type="SUPFAM" id="SSF57997">
    <property type="entry name" value="Tropomyosin"/>
    <property type="match status" value="1"/>
</dbReference>
<evidence type="ECO:0000313" key="3">
    <source>
        <dbReference type="EMBL" id="QSG15182.1"/>
    </source>
</evidence>
<feature type="compositionally biased region" description="Low complexity" evidence="2">
    <location>
        <begin position="309"/>
        <end position="320"/>
    </location>
</feature>
<accession>A0A897NQX2</accession>
<name>A0A897NQX2_9EURY</name>
<organism evidence="3 4">
    <name type="scientific">Halapricum desulfuricans</name>
    <dbReference type="NCBI Taxonomy" id="2841257"/>
    <lineage>
        <taxon>Archaea</taxon>
        <taxon>Methanobacteriati</taxon>
        <taxon>Methanobacteriota</taxon>
        <taxon>Stenosarchaea group</taxon>
        <taxon>Halobacteria</taxon>
        <taxon>Halobacteriales</taxon>
        <taxon>Haloarculaceae</taxon>
        <taxon>Halapricum</taxon>
    </lineage>
</organism>
<feature type="region of interest" description="Disordered" evidence="2">
    <location>
        <begin position="303"/>
        <end position="323"/>
    </location>
</feature>
<evidence type="ECO:0000313" key="4">
    <source>
        <dbReference type="Proteomes" id="UP000663292"/>
    </source>
</evidence>
<dbReference type="Proteomes" id="UP000663292">
    <property type="component" value="Chromosome"/>
</dbReference>
<dbReference type="Gene3D" id="1.20.5.340">
    <property type="match status" value="1"/>
</dbReference>
<feature type="compositionally biased region" description="Acidic residues" evidence="2">
    <location>
        <begin position="121"/>
        <end position="132"/>
    </location>
</feature>
<feature type="compositionally biased region" description="Polar residues" evidence="2">
    <location>
        <begin position="188"/>
        <end position="197"/>
    </location>
</feature>
<keyword evidence="4" id="KW-1185">Reference proteome</keyword>
<dbReference type="GeneID" id="68858292"/>
<reference evidence="3 4" key="1">
    <citation type="submission" date="2020-11" db="EMBL/GenBank/DDBJ databases">
        <title>Carbohydrate-dependent, anaerobic sulfur respiration: A novel catabolism in halophilic archaea.</title>
        <authorList>
            <person name="Sorokin D.Y."/>
            <person name="Messina E."/>
            <person name="Smedile F."/>
            <person name="La Cono V."/>
            <person name="Hallsworth J.E."/>
            <person name="Yakimov M.M."/>
        </authorList>
    </citation>
    <scope>NUCLEOTIDE SEQUENCE [LARGE SCALE GENOMIC DNA]</scope>
    <source>
        <strain evidence="3 4">HSR-Est</strain>
    </source>
</reference>
<evidence type="ECO:0008006" key="5">
    <source>
        <dbReference type="Google" id="ProtNLM"/>
    </source>
</evidence>
<protein>
    <recommendedName>
        <fullName evidence="5">t-SNARE coiled-coil homology domain-containing protein</fullName>
    </recommendedName>
</protein>
<sequence length="414" mass="45044">MSNSQTYDPVTVSSDGVSVAKRFEADEFPVPAIAFRIESNRTESVTVTLVDTVPEDVSVEDLGFHPEYGSEHWTIDGKRITFEREFEPDSEYTTVYGIRSTGTDDVEKFLTEPTIETVDPPLEDGDVLDESSSDVVKDVIAGESDSVPGLDEDEDEEIETLDLKDPNDPSAGTVGDDGQGGDGEGGESAQSNVTTTLLAEIHHDAVEEDVVRALRQELALDGASGGDGGATDARIQHLQNEVSDLAAYTEALEEFLADNGTGDQMIRDFRDRLDSFEDELDRIQRMTMENDEAMDEVRSEVDQVSEQMSGVEETVSSVEGTVDEVEGTVETLDSEVDTIDDEVDTLGEDVSGMEDSLSTLEAEVDSLRSDIEDVDDRVGDIGDVDDRIGEIESEIEDLKQWREQLSSVIGGGGE</sequence>
<dbReference type="EMBL" id="CP064791">
    <property type="protein sequence ID" value="QSG15182.1"/>
    <property type="molecule type" value="Genomic_DNA"/>
</dbReference>
<feature type="coiled-coil region" evidence="1">
    <location>
        <begin position="350"/>
        <end position="377"/>
    </location>
</feature>